<evidence type="ECO:0000313" key="5">
    <source>
        <dbReference type="EMBL" id="TBT82996.1"/>
    </source>
</evidence>
<proteinExistence type="inferred from homology"/>
<dbReference type="PANTHER" id="PTHR32114:SF2">
    <property type="entry name" value="ABC TRANSPORTER ABCH.3"/>
    <property type="match status" value="1"/>
</dbReference>
<accession>A0A4Q9KB68</accession>
<sequence length="326" mass="34978">MRPVRLEMEGFASFRSATTVDFMEADYFALVGPTGSGKSTVIDAMVFALYGTAPRWGRLNAIANALAPTSTKGTVRLVFDVGTRRYQIAREVCRVGSAGEVLQKGAFLERFLDPSATSVKSDEVQTVAAELLEVKSAVEQLVGLDLKQFTQAVVLPQGRFAEFLSAKSSDRQDILLKLLGADRYERVHKAAAERQRDAEAQAAQVAALLEETGTATPAVEHESVARVAELKALHAEVEHGLEALAVLRSTAHEAEGRRQHLEDRAATLGGVEAPTGVADLGVRAESLARSLAEAREAESVAVEASDAAREALEALGARGAWERLRD</sequence>
<dbReference type="GO" id="GO:0006302">
    <property type="term" value="P:double-strand break repair"/>
    <property type="evidence" value="ECO:0007669"/>
    <property type="project" value="InterPro"/>
</dbReference>
<dbReference type="PANTHER" id="PTHR32114">
    <property type="entry name" value="ABC TRANSPORTER ABCH.3"/>
    <property type="match status" value="1"/>
</dbReference>
<dbReference type="OrthoDB" id="9795626at2"/>
<gene>
    <name evidence="5" type="ORF">ET989_12715</name>
</gene>
<feature type="domain" description="Rad50/SbcC-type AAA" evidence="4">
    <location>
        <begin position="5"/>
        <end position="210"/>
    </location>
</feature>
<evidence type="ECO:0000256" key="3">
    <source>
        <dbReference type="ARBA" id="ARBA00013368"/>
    </source>
</evidence>
<evidence type="ECO:0000313" key="6">
    <source>
        <dbReference type="Proteomes" id="UP000292373"/>
    </source>
</evidence>
<dbReference type="GO" id="GO:0016887">
    <property type="term" value="F:ATP hydrolysis activity"/>
    <property type="evidence" value="ECO:0007669"/>
    <property type="project" value="InterPro"/>
</dbReference>
<dbReference type="EMBL" id="SDMQ01000015">
    <property type="protein sequence ID" value="TBT82996.1"/>
    <property type="molecule type" value="Genomic_DNA"/>
</dbReference>
<dbReference type="Gene3D" id="3.40.50.300">
    <property type="entry name" value="P-loop containing nucleotide triphosphate hydrolases"/>
    <property type="match status" value="1"/>
</dbReference>
<reference evidence="5 6" key="1">
    <citation type="submission" date="2019-01" db="EMBL/GenBank/DDBJ databases">
        <title>Lactibacter flavus gen. nov., sp. nov., a novel bacterium of the family Propionibacteriaceae isolated from raw milk and dairy products.</title>
        <authorList>
            <person name="Huptas C."/>
            <person name="Wenning M."/>
            <person name="Breitenwieser F."/>
            <person name="Doll E."/>
            <person name="Von Neubeck M."/>
            <person name="Busse H.-J."/>
            <person name="Scherer S."/>
        </authorList>
    </citation>
    <scope>NUCLEOTIDE SEQUENCE [LARGE SCALE GENOMIC DNA]</scope>
    <source>
        <strain evidence="5 6">KCTC 33808</strain>
    </source>
</reference>
<dbReference type="InterPro" id="IPR027417">
    <property type="entry name" value="P-loop_NTPase"/>
</dbReference>
<dbReference type="Pfam" id="PF13476">
    <property type="entry name" value="AAA_23"/>
    <property type="match status" value="1"/>
</dbReference>
<evidence type="ECO:0000259" key="4">
    <source>
        <dbReference type="Pfam" id="PF13476"/>
    </source>
</evidence>
<keyword evidence="6" id="KW-1185">Reference proteome</keyword>
<organism evidence="5 6">
    <name type="scientific">Propioniciclava sinopodophylli</name>
    <dbReference type="NCBI Taxonomy" id="1837344"/>
    <lineage>
        <taxon>Bacteria</taxon>
        <taxon>Bacillati</taxon>
        <taxon>Actinomycetota</taxon>
        <taxon>Actinomycetes</taxon>
        <taxon>Propionibacteriales</taxon>
        <taxon>Propionibacteriaceae</taxon>
        <taxon>Propioniciclava</taxon>
    </lineage>
</organism>
<comment type="caution">
    <text evidence="5">The sequence shown here is derived from an EMBL/GenBank/DDBJ whole genome shotgun (WGS) entry which is preliminary data.</text>
</comment>
<comment type="similarity">
    <text evidence="1">Belongs to the SMC family. SbcC subfamily.</text>
</comment>
<dbReference type="InterPro" id="IPR038729">
    <property type="entry name" value="Rad50/SbcC_AAA"/>
</dbReference>
<name>A0A4Q9KB68_9ACTN</name>
<evidence type="ECO:0000256" key="1">
    <source>
        <dbReference type="ARBA" id="ARBA00006930"/>
    </source>
</evidence>
<dbReference type="Proteomes" id="UP000292373">
    <property type="component" value="Unassembled WGS sequence"/>
</dbReference>
<dbReference type="AlphaFoldDB" id="A0A4Q9KB68"/>
<protein>
    <recommendedName>
        <fullName evidence="3">Nuclease SbcCD subunit C</fullName>
    </recommendedName>
</protein>
<evidence type="ECO:0000256" key="2">
    <source>
        <dbReference type="ARBA" id="ARBA00011322"/>
    </source>
</evidence>
<dbReference type="SUPFAM" id="SSF52540">
    <property type="entry name" value="P-loop containing nucleoside triphosphate hydrolases"/>
    <property type="match status" value="1"/>
</dbReference>
<dbReference type="RefSeq" id="WP_131169572.1">
    <property type="nucleotide sequence ID" value="NZ_SDMQ01000015.1"/>
</dbReference>
<comment type="subunit">
    <text evidence="2">Heterodimer of SbcC and SbcD.</text>
</comment>